<evidence type="ECO:0000256" key="13">
    <source>
        <dbReference type="ARBA" id="ARBA00023136"/>
    </source>
</evidence>
<dbReference type="RefSeq" id="WP_021013641.1">
    <property type="nucleotide sequence ID" value="NZ_CP025084.1"/>
</dbReference>
<evidence type="ECO:0000256" key="6">
    <source>
        <dbReference type="ARBA" id="ARBA00021844"/>
    </source>
</evidence>
<evidence type="ECO:0000256" key="14">
    <source>
        <dbReference type="ARBA" id="ARBA00033444"/>
    </source>
</evidence>
<comment type="subunit">
    <text evidence="5 15">Tightly associated with the cellulose synthase catalytic subunit.</text>
</comment>
<organism evidence="17 18">
    <name type="scientific">Serratia sp. (strain ATCC 39006)</name>
    <name type="common">Prodigiosinella confusarubida</name>
    <dbReference type="NCBI Taxonomy" id="104623"/>
    <lineage>
        <taxon>Bacteria</taxon>
        <taxon>Pseudomonadati</taxon>
        <taxon>Pseudomonadota</taxon>
        <taxon>Gammaproteobacteria</taxon>
        <taxon>Enterobacterales</taxon>
        <taxon>Pectobacteriaceae</taxon>
        <taxon>Prodigiosinella</taxon>
    </lineage>
</organism>
<sequence>MTPRFLSVILLICMGSTLALAGNVALAAGDTRDDTVPATLSPGGDSSHSGVSSTSSAKSAISAAPIVVPEQLLSQQSTSGTSSERSSKVAVPWLPSAANAVSSATDVVSPGYLPLSSSISVAQMGQPQGMTLAGGQAQTGIIFTLPEDLVVTNAHLDLALRVSPELAELNTSLQLMLNGQPLGSVPLNAAAGETANYQLDIPPAMIVSNNNLSFRIDSADRLQCERDSATHYNLTILPSTRLQLEGQQLDLGTRISHFPRPFIDPLRMTPTAVSMVFPAEVTPAQVSAAALVASWLGLKMDGRGVTFPVLRDSLPQKNGIVFGLPGERIGTLTLPQVTSPTLQLVNNPINPVYKLMLVIGNDEGQLRQAAYRLVSQPLTGDGSSLTVTPQMIPLRKAYDAPRWITTDHPVRLSDLLRKDQSMTVSGIWHDALHINFRAAPDLFLWDGQTIPVQLDYRFPAESWIDEDHSFLNVMLNGTFLHNLTVDKAGILQHLWRKLGGDIRQESYTLKVDPYLIYGYNQFQLYFNIHAKADAPCNALLSNNIKSQILGSSFIDLTKTRHFTMLPNLSYFIGAAYPFSRLADYAQTVMMLPKTPSNVEISLLLDLAGRAGDTTGVSLNHNHVMFGMPSSEAERQKLDNSDVLAVSSLQQTGFNQRMLADSPYNVNNHMLGVSTPNVWEHLRNLLSGDWGRSSMEADRYFSSNGDWRGFISYRSPWSPQRVVVMATGSSDEQLLKLYSDLNSPHINAAVRGDTTIITDENGARSFRVGPQFPRGEMPWYLMLVWYASQHSALLAVLGLLLATILGMGLTGVLKRQAKKRLSSRRDSGTKQD</sequence>
<dbReference type="PANTHER" id="PTHR39083">
    <property type="entry name" value="CYCLIC DI-GMP-BINDING PROTEIN"/>
    <property type="match status" value="1"/>
</dbReference>
<dbReference type="AlphaFoldDB" id="A0A2I5TF81"/>
<gene>
    <name evidence="16" type="ORF">CWC46_03180</name>
    <name evidence="17" type="ORF">Ser39006_003180</name>
</gene>
<comment type="subcellular location">
    <subcellularLocation>
        <location evidence="2">Cell inner membrane</location>
        <topology evidence="2">Single-pass membrane protein</topology>
    </subcellularLocation>
</comment>
<keyword evidence="12 15" id="KW-1133">Transmembrane helix</keyword>
<comment type="pathway">
    <text evidence="3 15">Glycan metabolism; bacterial cellulose biosynthesis.</text>
</comment>
<comment type="similarity">
    <text evidence="4 15">Belongs to the AcsB/BcsB family.</text>
</comment>
<dbReference type="Proteomes" id="UP000233778">
    <property type="component" value="Chromosome"/>
</dbReference>
<evidence type="ECO:0000256" key="5">
    <source>
        <dbReference type="ARBA" id="ARBA00011437"/>
    </source>
</evidence>
<evidence type="ECO:0000256" key="3">
    <source>
        <dbReference type="ARBA" id="ARBA00005186"/>
    </source>
</evidence>
<evidence type="ECO:0000313" key="16">
    <source>
        <dbReference type="EMBL" id="AUG98908.1"/>
    </source>
</evidence>
<keyword evidence="13 15" id="KW-0472">Membrane</keyword>
<evidence type="ECO:0000256" key="10">
    <source>
        <dbReference type="ARBA" id="ARBA00022692"/>
    </source>
</evidence>
<dbReference type="PANTHER" id="PTHR39083:SF1">
    <property type="entry name" value="CYCLIC DI-GMP-BINDING PROTEIN"/>
    <property type="match status" value="1"/>
</dbReference>
<dbReference type="GO" id="GO:0006011">
    <property type="term" value="P:UDP-alpha-D-glucose metabolic process"/>
    <property type="evidence" value="ECO:0007669"/>
    <property type="project" value="InterPro"/>
</dbReference>
<evidence type="ECO:0000256" key="7">
    <source>
        <dbReference type="ARBA" id="ARBA00022475"/>
    </source>
</evidence>
<feature type="signal peptide" evidence="15">
    <location>
        <begin position="1"/>
        <end position="21"/>
    </location>
</feature>
<keyword evidence="11 15" id="KW-0135">Cellulose biosynthesis</keyword>
<evidence type="ECO:0000256" key="11">
    <source>
        <dbReference type="ARBA" id="ARBA00022916"/>
    </source>
</evidence>
<dbReference type="Pfam" id="PF03170">
    <property type="entry name" value="BcsB"/>
    <property type="match status" value="1"/>
</dbReference>
<proteinExistence type="inferred from homology"/>
<evidence type="ECO:0000256" key="8">
    <source>
        <dbReference type="ARBA" id="ARBA00022519"/>
    </source>
</evidence>
<dbReference type="KEGG" id="sera:Ser39006_003180"/>
<evidence type="ECO:0000256" key="15">
    <source>
        <dbReference type="RuleBase" id="RU365021"/>
    </source>
</evidence>
<evidence type="ECO:0000256" key="12">
    <source>
        <dbReference type="ARBA" id="ARBA00022989"/>
    </source>
</evidence>
<accession>A0A2I5TF81</accession>
<dbReference type="InterPro" id="IPR018513">
    <property type="entry name" value="Cell_synthase_bac"/>
</dbReference>
<dbReference type="KEGG" id="serq:CWC46_03180"/>
<keyword evidence="8 15" id="KW-0997">Cell inner membrane</keyword>
<dbReference type="PRINTS" id="PR01440">
    <property type="entry name" value="CELLSNTHASEB"/>
</dbReference>
<reference evidence="17" key="4">
    <citation type="submission" date="2017-11" db="EMBL/GenBank/DDBJ databases">
        <title>Complete genome sequence of Serratia sp. ATCC 39006.</title>
        <authorList>
            <person name="Hampton H.G."/>
            <person name="Jackson S.A."/>
            <person name="Jauregui R."/>
            <person name="Poulter G.T.M."/>
            <person name="Salmond G.P.C."/>
            <person name="Fineran P.C."/>
        </authorList>
    </citation>
    <scope>NUCLEOTIDE SEQUENCE</scope>
    <source>
        <strain evidence="17">ATCC 39006</strain>
    </source>
</reference>
<dbReference type="InterPro" id="IPR003920">
    <property type="entry name" value="Cell_synth_B"/>
</dbReference>
<keyword evidence="7 15" id="KW-1003">Cell membrane</keyword>
<reference evidence="16 19" key="3">
    <citation type="submission" date="2017-11" db="EMBL/GenBank/DDBJ databases">
        <title>Complete genome sequence of Serratia sp. ATCC 39006 LacA.</title>
        <authorList>
            <person name="Hampton H.G."/>
            <person name="Jackson S.A."/>
            <person name="Jauregui R."/>
            <person name="Poulter G.T.M."/>
            <person name="Salmond G.P.C."/>
            <person name="Fineran P.C."/>
        </authorList>
    </citation>
    <scope>NUCLEOTIDE SEQUENCE [LARGE SCALE GENOMIC DNA]</scope>
    <source>
        <strain evidence="16 19">ATCC 39006</strain>
    </source>
</reference>
<dbReference type="Gene3D" id="2.60.120.260">
    <property type="entry name" value="Galactose-binding domain-like"/>
    <property type="match status" value="2"/>
</dbReference>
<evidence type="ECO:0000313" key="18">
    <source>
        <dbReference type="Proteomes" id="UP000017700"/>
    </source>
</evidence>
<dbReference type="EMBL" id="CP025084">
    <property type="protein sequence ID" value="AUH03223.1"/>
    <property type="molecule type" value="Genomic_DNA"/>
</dbReference>
<dbReference type="GO" id="GO:0030244">
    <property type="term" value="P:cellulose biosynthetic process"/>
    <property type="evidence" value="ECO:0007669"/>
    <property type="project" value="UniProtKB-KW"/>
</dbReference>
<dbReference type="GO" id="GO:0005886">
    <property type="term" value="C:plasma membrane"/>
    <property type="evidence" value="ECO:0007669"/>
    <property type="project" value="UniProtKB-SubCell"/>
</dbReference>
<reference evidence="17" key="2">
    <citation type="submission" date="2013-09" db="EMBL/GenBank/DDBJ databases">
        <authorList>
            <person name="Wang G."/>
            <person name="Yang Y."/>
            <person name="Su Y."/>
        </authorList>
    </citation>
    <scope>NUCLEOTIDE SEQUENCE</scope>
    <source>
        <strain evidence="17">ATCC 39006</strain>
    </source>
</reference>
<name>A0A2I5TF81_SERS3</name>
<comment type="function">
    <text evidence="1 15">Binds the cellulose synthase activator, bis-(3'-5') cyclic diguanylic acid (c-di-GMP).</text>
</comment>
<protein>
    <recommendedName>
        <fullName evidence="6 15">Cyclic di-GMP-binding protein</fullName>
    </recommendedName>
    <alternativeName>
        <fullName evidence="14 15">Cellulose synthase regulatory subunit</fullName>
    </alternativeName>
</protein>
<evidence type="ECO:0000256" key="4">
    <source>
        <dbReference type="ARBA" id="ARBA00010714"/>
    </source>
</evidence>
<evidence type="ECO:0000256" key="9">
    <source>
        <dbReference type="ARBA" id="ARBA00022636"/>
    </source>
</evidence>
<evidence type="ECO:0000313" key="17">
    <source>
        <dbReference type="EMBL" id="AUH03223.1"/>
    </source>
</evidence>
<keyword evidence="10 15" id="KW-0812">Transmembrane</keyword>
<evidence type="ECO:0000256" key="1">
    <source>
        <dbReference type="ARBA" id="ARBA00002057"/>
    </source>
</evidence>
<keyword evidence="9 15" id="KW-0973">c-di-GMP</keyword>
<dbReference type="STRING" id="104623.Ser39006_00364"/>
<dbReference type="Proteomes" id="UP000017700">
    <property type="component" value="Chromosome"/>
</dbReference>
<evidence type="ECO:0000313" key="19">
    <source>
        <dbReference type="Proteomes" id="UP000233778"/>
    </source>
</evidence>
<feature type="chain" id="PRO_5033845952" description="Cyclic di-GMP-binding protein" evidence="15">
    <location>
        <begin position="22"/>
        <end position="831"/>
    </location>
</feature>
<dbReference type="OrthoDB" id="9806702at2"/>
<dbReference type="UniPathway" id="UPA00694"/>
<dbReference type="EMBL" id="CP025085">
    <property type="protein sequence ID" value="AUG98908.1"/>
    <property type="molecule type" value="Genomic_DNA"/>
</dbReference>
<feature type="transmembrane region" description="Helical" evidence="15">
    <location>
        <begin position="791"/>
        <end position="812"/>
    </location>
</feature>
<keyword evidence="18" id="KW-1185">Reference proteome</keyword>
<reference evidence="17 18" key="1">
    <citation type="journal article" date="2013" name="Genome Announc.">
        <title>Draft genome sequence of Serratia sp. strain ATCC 39006, a model bacterium for analysis of the biosynthesis and regulation of prodigiosin, a carbapenem, and gas vesicles.</title>
        <authorList>
            <person name="Fineran P.C."/>
            <person name="Iglesias Cans M.C."/>
            <person name="Ramsay J.P."/>
            <person name="Wilf N.M."/>
            <person name="Cossyleon D."/>
            <person name="McNeil M.B."/>
            <person name="Williamson N.R."/>
            <person name="Monson R.E."/>
            <person name="Becher S.A."/>
            <person name="Stanton J.A."/>
            <person name="Brugger K."/>
            <person name="Brown S.D."/>
            <person name="Salmond G.P."/>
        </authorList>
    </citation>
    <scope>NUCLEOTIDE SEQUENCE [LARGE SCALE GENOMIC DNA]</scope>
    <source>
        <strain evidence="17">ATCC 39006</strain>
        <strain evidence="18">ATCC 39006 / SC 11482</strain>
    </source>
</reference>
<evidence type="ECO:0000256" key="2">
    <source>
        <dbReference type="ARBA" id="ARBA00004377"/>
    </source>
</evidence>
<keyword evidence="15" id="KW-0732">Signal</keyword>
<dbReference type="NCBIfam" id="NF008324">
    <property type="entry name" value="PRK11114.1-2"/>
    <property type="match status" value="1"/>
</dbReference>